<reference evidence="2 3" key="1">
    <citation type="submission" date="2017-04" db="EMBL/GenBank/DDBJ databases">
        <authorList>
            <person name="Afonso C.L."/>
            <person name="Miller P.J."/>
            <person name="Scott M.A."/>
            <person name="Spackman E."/>
            <person name="Goraichik I."/>
            <person name="Dimitrov K.M."/>
            <person name="Suarez D.L."/>
            <person name="Swayne D.E."/>
        </authorList>
    </citation>
    <scope>NUCLEOTIDE SEQUENCE [LARGE SCALE GENOMIC DNA]</scope>
    <source>
        <strain evidence="2 3">DSM 11622</strain>
    </source>
</reference>
<evidence type="ECO:0000256" key="1">
    <source>
        <dbReference type="SAM" id="MobiDB-lite"/>
    </source>
</evidence>
<dbReference type="AlphaFoldDB" id="A0A1W1V350"/>
<gene>
    <name evidence="2" type="ORF">SAMN00120144_1403</name>
</gene>
<dbReference type="STRING" id="645990.SAMN00120144_1403"/>
<evidence type="ECO:0000313" key="3">
    <source>
        <dbReference type="Proteomes" id="UP000192266"/>
    </source>
</evidence>
<feature type="region of interest" description="Disordered" evidence="1">
    <location>
        <begin position="186"/>
        <end position="214"/>
    </location>
</feature>
<proteinExistence type="predicted"/>
<sequence>MSRPPKAAILYVKALTQRAEASQEFADFEELAGLWTAKERAASVKQVLETRKARFSPLFRALAAENRPADILSLALQLDWHPWPRTSYWSVAPPNDLTDLPELLRLAARHDPEATLDAVMERTEEYLDDKIRRSVELYERIGGWLKVLHELPALTEQVTLFAEGLYAQHNKLAYLRRALRAAQVLPEPEPAPPARPGPVQAARSGRKPRNPFAR</sequence>
<dbReference type="Proteomes" id="UP000192266">
    <property type="component" value="Unassembled WGS sequence"/>
</dbReference>
<feature type="compositionally biased region" description="Pro residues" evidence="1">
    <location>
        <begin position="187"/>
        <end position="196"/>
    </location>
</feature>
<evidence type="ECO:0000313" key="2">
    <source>
        <dbReference type="EMBL" id="SMB87728.1"/>
    </source>
</evidence>
<protein>
    <submittedName>
        <fullName evidence="2">Uncharacterized protein</fullName>
    </submittedName>
</protein>
<organism evidence="2 3">
    <name type="scientific">Hymenobacter roseosalivarius DSM 11622</name>
    <dbReference type="NCBI Taxonomy" id="645990"/>
    <lineage>
        <taxon>Bacteria</taxon>
        <taxon>Pseudomonadati</taxon>
        <taxon>Bacteroidota</taxon>
        <taxon>Cytophagia</taxon>
        <taxon>Cytophagales</taxon>
        <taxon>Hymenobacteraceae</taxon>
        <taxon>Hymenobacter</taxon>
    </lineage>
</organism>
<dbReference type="RefSeq" id="WP_084444122.1">
    <property type="nucleotide sequence ID" value="NZ_FWWW01000048.1"/>
</dbReference>
<name>A0A1W1V350_9BACT</name>
<dbReference type="OrthoDB" id="9760715at2"/>
<dbReference type="EMBL" id="FWWW01000048">
    <property type="protein sequence ID" value="SMB87728.1"/>
    <property type="molecule type" value="Genomic_DNA"/>
</dbReference>
<keyword evidence="3" id="KW-1185">Reference proteome</keyword>
<feature type="compositionally biased region" description="Basic residues" evidence="1">
    <location>
        <begin position="204"/>
        <end position="214"/>
    </location>
</feature>
<accession>A0A1W1V350</accession>